<feature type="domain" description="WW" evidence="5">
    <location>
        <begin position="14"/>
        <end position="48"/>
    </location>
</feature>
<comment type="caution">
    <text evidence="6">The sequence shown here is derived from an EMBL/GenBank/DDBJ whole genome shotgun (WGS) entry which is preliminary data.</text>
</comment>
<keyword evidence="7" id="KW-1185">Reference proteome</keyword>
<dbReference type="InterPro" id="IPR036020">
    <property type="entry name" value="WW_dom_sf"/>
</dbReference>
<sequence>MIMLKENHSDKLKEKLPDGWEAAIHKESNRIYYIDHKNKTTTWDNPNVTMKPLSIVPVDTTENEFIKIRRRLEAFEKSLKNYIDQDKKINVTGIDEGLTKLLCDIDQIKVEINSENHIKRKQLVKDTLEVCKNFEDLKSASENNTNQEMQE</sequence>
<evidence type="ECO:0000313" key="7">
    <source>
        <dbReference type="Proteomes" id="UP000078046"/>
    </source>
</evidence>
<dbReference type="PANTHER" id="PTHR17616">
    <property type="entry name" value="YES-ASSOCIATED PROTEIN YAP1 FAMILY MEMBER"/>
    <property type="match status" value="1"/>
</dbReference>
<dbReference type="Gene3D" id="1.20.58.120">
    <property type="entry name" value="BAG domain"/>
    <property type="match status" value="1"/>
</dbReference>
<dbReference type="GO" id="GO:0035329">
    <property type="term" value="P:hippo signaling"/>
    <property type="evidence" value="ECO:0007669"/>
    <property type="project" value="TreeGrafter"/>
</dbReference>
<evidence type="ECO:0000259" key="5">
    <source>
        <dbReference type="PROSITE" id="PS50020"/>
    </source>
</evidence>
<organism evidence="6 7">
    <name type="scientific">Intoshia linei</name>
    <dbReference type="NCBI Taxonomy" id="1819745"/>
    <lineage>
        <taxon>Eukaryota</taxon>
        <taxon>Metazoa</taxon>
        <taxon>Spiralia</taxon>
        <taxon>Lophotrochozoa</taxon>
        <taxon>Mesozoa</taxon>
        <taxon>Orthonectida</taxon>
        <taxon>Rhopaluridae</taxon>
        <taxon>Intoshia</taxon>
    </lineage>
</organism>
<evidence type="ECO:0000256" key="3">
    <source>
        <dbReference type="ARBA" id="ARBA00022490"/>
    </source>
</evidence>
<dbReference type="SUPFAM" id="SSF63491">
    <property type="entry name" value="BAG domain"/>
    <property type="match status" value="1"/>
</dbReference>
<dbReference type="GO" id="GO:0051087">
    <property type="term" value="F:protein-folding chaperone binding"/>
    <property type="evidence" value="ECO:0007669"/>
    <property type="project" value="InterPro"/>
</dbReference>
<dbReference type="Gene3D" id="2.20.70.10">
    <property type="match status" value="1"/>
</dbReference>
<evidence type="ECO:0000256" key="2">
    <source>
        <dbReference type="ARBA" id="ARBA00004496"/>
    </source>
</evidence>
<gene>
    <name evidence="6" type="ORF">A3Q56_00175</name>
</gene>
<dbReference type="GO" id="GO:0005737">
    <property type="term" value="C:cytoplasm"/>
    <property type="evidence" value="ECO:0007669"/>
    <property type="project" value="UniProtKB-SubCell"/>
</dbReference>
<dbReference type="InterPro" id="IPR036533">
    <property type="entry name" value="BAG_dom_sf"/>
</dbReference>
<dbReference type="InterPro" id="IPR003103">
    <property type="entry name" value="BAG_domain"/>
</dbReference>
<dbReference type="SUPFAM" id="SSF51045">
    <property type="entry name" value="WW domain"/>
    <property type="match status" value="1"/>
</dbReference>
<dbReference type="AlphaFoldDB" id="A0A177BES7"/>
<dbReference type="InterPro" id="IPR051583">
    <property type="entry name" value="YAP1"/>
</dbReference>
<dbReference type="PANTHER" id="PTHR17616:SF8">
    <property type="entry name" value="TRANSCRIPTIONAL COACTIVATOR YORKIE"/>
    <property type="match status" value="1"/>
</dbReference>
<dbReference type="GO" id="GO:0045944">
    <property type="term" value="P:positive regulation of transcription by RNA polymerase II"/>
    <property type="evidence" value="ECO:0007669"/>
    <property type="project" value="TreeGrafter"/>
</dbReference>
<dbReference type="GO" id="GO:0005634">
    <property type="term" value="C:nucleus"/>
    <property type="evidence" value="ECO:0007669"/>
    <property type="project" value="UniProtKB-SubCell"/>
</dbReference>
<evidence type="ECO:0000313" key="6">
    <source>
        <dbReference type="EMBL" id="OAF72044.1"/>
    </source>
</evidence>
<keyword evidence="4" id="KW-0539">Nucleus</keyword>
<comment type="subcellular location">
    <subcellularLocation>
        <location evidence="2">Cytoplasm</location>
    </subcellularLocation>
    <subcellularLocation>
        <location evidence="1">Nucleus</location>
    </subcellularLocation>
</comment>
<keyword evidence="3" id="KW-0963">Cytoplasm</keyword>
<dbReference type="Proteomes" id="UP000078046">
    <property type="component" value="Unassembled WGS sequence"/>
</dbReference>
<dbReference type="Pfam" id="PF00397">
    <property type="entry name" value="WW"/>
    <property type="match status" value="1"/>
</dbReference>
<accession>A0A177BES7</accession>
<evidence type="ECO:0000256" key="4">
    <source>
        <dbReference type="ARBA" id="ARBA00023242"/>
    </source>
</evidence>
<name>A0A177BES7_9BILA</name>
<dbReference type="Pfam" id="PF02179">
    <property type="entry name" value="BAG"/>
    <property type="match status" value="1"/>
</dbReference>
<dbReference type="PROSITE" id="PS50020">
    <property type="entry name" value="WW_DOMAIN_2"/>
    <property type="match status" value="1"/>
</dbReference>
<dbReference type="SMART" id="SM00456">
    <property type="entry name" value="WW"/>
    <property type="match status" value="1"/>
</dbReference>
<protein>
    <recommendedName>
        <fullName evidence="5">WW domain-containing protein</fullName>
    </recommendedName>
</protein>
<proteinExistence type="predicted"/>
<evidence type="ECO:0000256" key="1">
    <source>
        <dbReference type="ARBA" id="ARBA00004123"/>
    </source>
</evidence>
<dbReference type="PROSITE" id="PS01159">
    <property type="entry name" value="WW_DOMAIN_1"/>
    <property type="match status" value="1"/>
</dbReference>
<dbReference type="GO" id="GO:0003713">
    <property type="term" value="F:transcription coactivator activity"/>
    <property type="evidence" value="ECO:0007669"/>
    <property type="project" value="TreeGrafter"/>
</dbReference>
<dbReference type="EMBL" id="LWCA01000007">
    <property type="protein sequence ID" value="OAF72044.1"/>
    <property type="molecule type" value="Genomic_DNA"/>
</dbReference>
<dbReference type="InterPro" id="IPR001202">
    <property type="entry name" value="WW_dom"/>
</dbReference>
<reference evidence="6 7" key="1">
    <citation type="submission" date="2016-04" db="EMBL/GenBank/DDBJ databases">
        <title>The genome of Intoshia linei affirms orthonectids as highly simplified spiralians.</title>
        <authorList>
            <person name="Mikhailov K.V."/>
            <person name="Slusarev G.S."/>
            <person name="Nikitin M.A."/>
            <person name="Logacheva M.D."/>
            <person name="Penin A."/>
            <person name="Aleoshin V."/>
            <person name="Panchin Y.V."/>
        </authorList>
    </citation>
    <scope>NUCLEOTIDE SEQUENCE [LARGE SCALE GENOMIC DNA]</scope>
    <source>
        <strain evidence="6">Intl2013</strain>
        <tissue evidence="6">Whole animal</tissue>
    </source>
</reference>
<dbReference type="OrthoDB" id="2020426at2759"/>
<dbReference type="CDD" id="cd00201">
    <property type="entry name" value="WW"/>
    <property type="match status" value="1"/>
</dbReference>